<organism evidence="2">
    <name type="scientific">Anguilla anguilla</name>
    <name type="common">European freshwater eel</name>
    <name type="synonym">Muraena anguilla</name>
    <dbReference type="NCBI Taxonomy" id="7936"/>
    <lineage>
        <taxon>Eukaryota</taxon>
        <taxon>Metazoa</taxon>
        <taxon>Chordata</taxon>
        <taxon>Craniata</taxon>
        <taxon>Vertebrata</taxon>
        <taxon>Euteleostomi</taxon>
        <taxon>Actinopterygii</taxon>
        <taxon>Neopterygii</taxon>
        <taxon>Teleostei</taxon>
        <taxon>Anguilliformes</taxon>
        <taxon>Anguillidae</taxon>
        <taxon>Anguilla</taxon>
    </lineage>
</organism>
<name>A0A0E9UXY8_ANGAN</name>
<feature type="compositionally biased region" description="Polar residues" evidence="1">
    <location>
        <begin position="1"/>
        <end position="12"/>
    </location>
</feature>
<dbReference type="EMBL" id="GBXM01037895">
    <property type="protein sequence ID" value="JAH70682.1"/>
    <property type="molecule type" value="Transcribed_RNA"/>
</dbReference>
<reference evidence="2" key="1">
    <citation type="submission" date="2014-11" db="EMBL/GenBank/DDBJ databases">
        <authorList>
            <person name="Amaro Gonzalez C."/>
        </authorList>
    </citation>
    <scope>NUCLEOTIDE SEQUENCE</scope>
</reference>
<dbReference type="AlphaFoldDB" id="A0A0E9UXY8"/>
<reference evidence="2" key="2">
    <citation type="journal article" date="2015" name="Fish Shellfish Immunol.">
        <title>Early steps in the European eel (Anguilla anguilla)-Vibrio vulnificus interaction in the gills: Role of the RtxA13 toxin.</title>
        <authorList>
            <person name="Callol A."/>
            <person name="Pajuelo D."/>
            <person name="Ebbesson L."/>
            <person name="Teles M."/>
            <person name="MacKenzie S."/>
            <person name="Amaro C."/>
        </authorList>
    </citation>
    <scope>NUCLEOTIDE SEQUENCE</scope>
</reference>
<evidence type="ECO:0000313" key="2">
    <source>
        <dbReference type="EMBL" id="JAH70682.1"/>
    </source>
</evidence>
<accession>A0A0E9UXY8</accession>
<sequence length="27" mass="3089">MAGRQLQQNTSDMTRRITDLPRVSRTG</sequence>
<feature type="region of interest" description="Disordered" evidence="1">
    <location>
        <begin position="1"/>
        <end position="27"/>
    </location>
</feature>
<proteinExistence type="predicted"/>
<evidence type="ECO:0000256" key="1">
    <source>
        <dbReference type="SAM" id="MobiDB-lite"/>
    </source>
</evidence>
<protein>
    <submittedName>
        <fullName evidence="2">Uncharacterized protein</fullName>
    </submittedName>
</protein>